<sequence length="50" mass="6091">MSDNIKDLPFDEIIKRIKFYADLKAKNLITEEQNQEYELLKSWYLEIVLK</sequence>
<proteinExistence type="predicted"/>
<dbReference type="SMR" id="A0AAE2EHX7"/>
<gene>
    <name evidence="1" type="ORF">TS59_0411</name>
</gene>
<dbReference type="EMBL" id="LAEW01000001">
    <property type="protein sequence ID" value="KJQ46046.1"/>
    <property type="molecule type" value="Genomic_DNA"/>
</dbReference>
<dbReference type="Proteomes" id="UP000033624">
    <property type="component" value="Unassembled WGS sequence"/>
</dbReference>
<dbReference type="GeneID" id="93426480"/>
<comment type="caution">
    <text evidence="1">The sequence shown here is derived from an EMBL/GenBank/DDBJ whole genome shotgun (WGS) entry which is preliminary data.</text>
</comment>
<dbReference type="AlphaFoldDB" id="A0AAE2EHX7"/>
<reference evidence="1 2" key="1">
    <citation type="submission" date="2015-02" db="EMBL/GenBank/DDBJ databases">
        <title>Mycoplasma mycoides subsp. mycoides strain:B237 Genome sequencing.</title>
        <authorList>
            <person name="Fischer A."/>
            <person name="Santana-Cruz I."/>
            <person name="Schieck E."/>
            <person name="Gourle H."/>
            <person name="Lambert M."/>
            <person name="Nadendla S."/>
            <person name="Miller R.A."/>
            <person name="Weber J."/>
            <person name="Bongcam-Rudloff E."/>
            <person name="Vashee S."/>
            <person name="Frey J."/>
            <person name="Jores J."/>
        </authorList>
    </citation>
    <scope>NUCLEOTIDE SEQUENCE [LARGE SCALE GENOMIC DNA]</scope>
    <source>
        <strain evidence="1 2">B237</strain>
    </source>
</reference>
<dbReference type="KEGG" id="mmyi:mycmycITA_00402"/>
<dbReference type="RefSeq" id="WP_011166564.1">
    <property type="nucleotide sequence ID" value="NZ_CP010267.1"/>
</dbReference>
<organism evidence="1 2">
    <name type="scientific">Mycoplasma mycoides subsp. mycoides</name>
    <dbReference type="NCBI Taxonomy" id="2103"/>
    <lineage>
        <taxon>Bacteria</taxon>
        <taxon>Bacillati</taxon>
        <taxon>Mycoplasmatota</taxon>
        <taxon>Mollicutes</taxon>
        <taxon>Mycoplasmataceae</taxon>
        <taxon>Mycoplasma</taxon>
    </lineage>
</organism>
<protein>
    <submittedName>
        <fullName evidence="1">Uncharacterized protein</fullName>
    </submittedName>
</protein>
<evidence type="ECO:0000313" key="2">
    <source>
        <dbReference type="Proteomes" id="UP000033624"/>
    </source>
</evidence>
<evidence type="ECO:0000313" key="1">
    <source>
        <dbReference type="EMBL" id="KJQ46046.1"/>
    </source>
</evidence>
<name>A0AAE2EHX7_MYCMY</name>
<accession>A0AAE2EHX7</accession>